<comment type="caution">
    <text evidence="7">The sequence shown here is derived from an EMBL/GenBank/DDBJ whole genome shotgun (WGS) entry which is preliminary data.</text>
</comment>
<organism evidence="7 8">
    <name type="scientific">Ligilactobacillus salivarius</name>
    <dbReference type="NCBI Taxonomy" id="1624"/>
    <lineage>
        <taxon>Bacteria</taxon>
        <taxon>Bacillati</taxon>
        <taxon>Bacillota</taxon>
        <taxon>Bacilli</taxon>
        <taxon>Lactobacillales</taxon>
        <taxon>Lactobacillaceae</taxon>
        <taxon>Ligilactobacillus</taxon>
    </lineage>
</organism>
<dbReference type="Proteomes" id="UP000437575">
    <property type="component" value="Unassembled WGS sequence"/>
</dbReference>
<feature type="transmembrane region" description="Helical" evidence="5">
    <location>
        <begin position="55"/>
        <end position="74"/>
    </location>
</feature>
<accession>A0A6A8LRK1</accession>
<protein>
    <submittedName>
        <fullName evidence="7">LPXTG cell wall anchor domain-containing protein</fullName>
    </submittedName>
</protein>
<evidence type="ECO:0000256" key="4">
    <source>
        <dbReference type="ARBA" id="ARBA00023088"/>
    </source>
</evidence>
<keyword evidence="5" id="KW-0472">Membrane</keyword>
<keyword evidence="3" id="KW-0732">Signal</keyword>
<dbReference type="EMBL" id="WKKZ01000811">
    <property type="protein sequence ID" value="MSE06334.1"/>
    <property type="molecule type" value="Genomic_DNA"/>
</dbReference>
<keyword evidence="4" id="KW-0572">Peptidoglycan-anchor</keyword>
<feature type="domain" description="Gram-positive cocci surface proteins LPxTG" evidence="6">
    <location>
        <begin position="44"/>
        <end position="79"/>
    </location>
</feature>
<sequence length="79" mass="8037">TADEDKVVVNDVKKVATTPEKKVEVKAIAKKAEAPKADAKAATLPQMGEKDNNEAAVVGLGLAGVAGALGLGVLNKKRS</sequence>
<keyword evidence="2" id="KW-0964">Secreted</keyword>
<proteinExistence type="predicted"/>
<keyword evidence="5" id="KW-0812">Transmembrane</keyword>
<dbReference type="Pfam" id="PF00746">
    <property type="entry name" value="Gram_pos_anchor"/>
    <property type="match status" value="1"/>
</dbReference>
<evidence type="ECO:0000313" key="8">
    <source>
        <dbReference type="Proteomes" id="UP000437575"/>
    </source>
</evidence>
<dbReference type="InterPro" id="IPR019931">
    <property type="entry name" value="LPXTG_anchor"/>
</dbReference>
<keyword evidence="5" id="KW-1133">Transmembrane helix</keyword>
<evidence type="ECO:0000256" key="3">
    <source>
        <dbReference type="ARBA" id="ARBA00022729"/>
    </source>
</evidence>
<dbReference type="AlphaFoldDB" id="A0A6A8LRK1"/>
<evidence type="ECO:0000259" key="6">
    <source>
        <dbReference type="PROSITE" id="PS50847"/>
    </source>
</evidence>
<keyword evidence="1" id="KW-0134">Cell wall</keyword>
<evidence type="ECO:0000256" key="1">
    <source>
        <dbReference type="ARBA" id="ARBA00022512"/>
    </source>
</evidence>
<dbReference type="NCBIfam" id="TIGR01167">
    <property type="entry name" value="LPXTG_anchor"/>
    <property type="match status" value="1"/>
</dbReference>
<name>A0A6A8LRK1_9LACO</name>
<feature type="non-terminal residue" evidence="7">
    <location>
        <position position="1"/>
    </location>
</feature>
<reference evidence="7 8" key="1">
    <citation type="submission" date="2019-11" db="EMBL/GenBank/DDBJ databases">
        <title>Draft Genome Sequence of Plant Growth-Promoting Rhizosphere-Associated Bacteria.</title>
        <authorList>
            <person name="Vasilyev I.Y."/>
            <person name="Radchenko V."/>
            <person name="Ilnitskaya E.V."/>
        </authorList>
    </citation>
    <scope>NUCLEOTIDE SEQUENCE [LARGE SCALE GENOMIC DNA]</scope>
    <source>
        <strain evidence="7 8">VRA_1sq_f</strain>
    </source>
</reference>
<dbReference type="PROSITE" id="PS50847">
    <property type="entry name" value="GRAM_POS_ANCHORING"/>
    <property type="match status" value="1"/>
</dbReference>
<evidence type="ECO:0000313" key="7">
    <source>
        <dbReference type="EMBL" id="MSE06334.1"/>
    </source>
</evidence>
<evidence type="ECO:0000256" key="5">
    <source>
        <dbReference type="SAM" id="Phobius"/>
    </source>
</evidence>
<gene>
    <name evidence="7" type="ORF">GKC34_11305</name>
</gene>
<evidence type="ECO:0000256" key="2">
    <source>
        <dbReference type="ARBA" id="ARBA00022525"/>
    </source>
</evidence>